<sequence>MYCSKCGAKLPDDYQFCTKCGARVVHPGAGPSPHVEEDAGTSEDARLRTSVGAGSVRRTTWVKARGAAATGDPSATHAMPAGAAPSPAAASSEAPRDAVGNADAAEKGRPFAAGRPSSASGAKPGPQGAAAPSPLDITMQQPVIADSESSGYEAGSPRRRGLPPAAIAAICVAVVVVIVAAVWFALAGAPAQDAAQDAPSQEQDDSAATVLDLSATSISTAGYPQVVLDLELTSDDEVDLGSLTAGDFVLEEAADGSSGSQVTIDRFSVSADEGTCRIVYTSSLPQDDATHTLRIDLDELSGLRGGTSVRFTVDVPADDAGDAEEQADDEQAAPASDGDYVLADSDTRLYAADELESLSDWELEIARNEIYARHGREFSNEALREYFEGQSWYEPRYSAEEFDALDGVLNQTEVANAELILSIEQSRSDDES</sequence>
<reference evidence="5" key="1">
    <citation type="submission" date="2023-06" db="EMBL/GenBank/DDBJ databases">
        <title>Identification and characterization of horizontal gene transfer across gut microbiota members of farm animals based on homology search.</title>
        <authorList>
            <person name="Zeman M."/>
            <person name="Kubasova T."/>
            <person name="Jahodarova E."/>
            <person name="Nykrynova M."/>
            <person name="Rychlik I."/>
        </authorList>
    </citation>
    <scope>NUCLEOTIDE SEQUENCE [LARGE SCALE GENOMIC DNA]</scope>
    <source>
        <strain evidence="5">154_Feed</strain>
    </source>
</reference>
<comment type="caution">
    <text evidence="4">The sequence shown here is derived from an EMBL/GenBank/DDBJ whole genome shotgun (WGS) entry which is preliminary data.</text>
</comment>
<evidence type="ECO:0000259" key="3">
    <source>
        <dbReference type="SMART" id="SM01324"/>
    </source>
</evidence>
<feature type="compositionally biased region" description="Low complexity" evidence="1">
    <location>
        <begin position="78"/>
        <end position="93"/>
    </location>
</feature>
<dbReference type="Proteomes" id="UP001529421">
    <property type="component" value="Unassembled WGS sequence"/>
</dbReference>
<evidence type="ECO:0000256" key="1">
    <source>
        <dbReference type="SAM" id="MobiDB-lite"/>
    </source>
</evidence>
<dbReference type="InterPro" id="IPR025582">
    <property type="entry name" value="YARHG_dom"/>
</dbReference>
<dbReference type="Pfam" id="PF13308">
    <property type="entry name" value="YARHG"/>
    <property type="match status" value="1"/>
</dbReference>
<dbReference type="EMBL" id="JAUDDZ010000011">
    <property type="protein sequence ID" value="MDM8275413.1"/>
    <property type="molecule type" value="Genomic_DNA"/>
</dbReference>
<gene>
    <name evidence="4" type="ORF">QUW28_07910</name>
</gene>
<evidence type="ECO:0000256" key="2">
    <source>
        <dbReference type="SAM" id="Phobius"/>
    </source>
</evidence>
<reference evidence="4 5" key="2">
    <citation type="submission" date="2023-06" db="EMBL/GenBank/DDBJ databases">
        <authorList>
            <person name="Zeman M."/>
            <person name="Kubasova T."/>
            <person name="Jahodarova E."/>
            <person name="Nykrynova M."/>
            <person name="Rychlik I."/>
        </authorList>
    </citation>
    <scope>NUCLEOTIDE SEQUENCE [LARGE SCALE GENOMIC DNA]</scope>
    <source>
        <strain evidence="4 5">154_Feed</strain>
    </source>
</reference>
<feature type="region of interest" description="Disordered" evidence="1">
    <location>
        <begin position="26"/>
        <end position="134"/>
    </location>
</feature>
<dbReference type="Pfam" id="PF13240">
    <property type="entry name" value="Zn_Ribbon_1"/>
    <property type="match status" value="1"/>
</dbReference>
<dbReference type="RefSeq" id="WP_289545429.1">
    <property type="nucleotide sequence ID" value="NZ_JAUDDZ010000011.1"/>
</dbReference>
<dbReference type="InterPro" id="IPR026870">
    <property type="entry name" value="Zinc_ribbon_dom"/>
</dbReference>
<feature type="transmembrane region" description="Helical" evidence="2">
    <location>
        <begin position="165"/>
        <end position="186"/>
    </location>
</feature>
<keyword evidence="2" id="KW-1133">Transmembrane helix</keyword>
<proteinExistence type="predicted"/>
<accession>A0ABT7VA86</accession>
<dbReference type="SMART" id="SM01324">
    <property type="entry name" value="YARHG"/>
    <property type="match status" value="1"/>
</dbReference>
<protein>
    <submittedName>
        <fullName evidence="4">YARHG domain-containing protein</fullName>
    </submittedName>
</protein>
<name>A0ABT7VA86_9ACTN</name>
<keyword evidence="2" id="KW-0472">Membrane</keyword>
<evidence type="ECO:0000313" key="4">
    <source>
        <dbReference type="EMBL" id="MDM8275413.1"/>
    </source>
</evidence>
<organism evidence="4 5">
    <name type="scientific">Enorma phocaeensis</name>
    <dbReference type="NCBI Taxonomy" id="1871019"/>
    <lineage>
        <taxon>Bacteria</taxon>
        <taxon>Bacillati</taxon>
        <taxon>Actinomycetota</taxon>
        <taxon>Coriobacteriia</taxon>
        <taxon>Coriobacteriales</taxon>
        <taxon>Coriobacteriaceae</taxon>
        <taxon>Enorma</taxon>
    </lineage>
</organism>
<keyword evidence="5" id="KW-1185">Reference proteome</keyword>
<feature type="domain" description="YARHG" evidence="3">
    <location>
        <begin position="338"/>
        <end position="425"/>
    </location>
</feature>
<evidence type="ECO:0000313" key="5">
    <source>
        <dbReference type="Proteomes" id="UP001529421"/>
    </source>
</evidence>
<keyword evidence="2" id="KW-0812">Transmembrane</keyword>
<dbReference type="InterPro" id="IPR038434">
    <property type="entry name" value="YARHG_sf"/>
</dbReference>
<feature type="compositionally biased region" description="Low complexity" evidence="1">
    <location>
        <begin position="110"/>
        <end position="134"/>
    </location>
</feature>
<dbReference type="Gene3D" id="1.20.58.1690">
    <property type="match status" value="1"/>
</dbReference>